<proteinExistence type="predicted"/>
<keyword evidence="2" id="KW-1185">Reference proteome</keyword>
<dbReference type="Proteomes" id="UP001472677">
    <property type="component" value="Unassembled WGS sequence"/>
</dbReference>
<comment type="caution">
    <text evidence="1">The sequence shown here is derived from an EMBL/GenBank/DDBJ whole genome shotgun (WGS) entry which is preliminary data.</text>
</comment>
<name>A0ABR1ZET2_9ROSI</name>
<reference evidence="1 2" key="1">
    <citation type="journal article" date="2024" name="G3 (Bethesda)">
        <title>Genome assembly of Hibiscus sabdariffa L. provides insights into metabolisms of medicinal natural products.</title>
        <authorList>
            <person name="Kim T."/>
        </authorList>
    </citation>
    <scope>NUCLEOTIDE SEQUENCE [LARGE SCALE GENOMIC DNA]</scope>
    <source>
        <strain evidence="1">TK-2024</strain>
        <tissue evidence="1">Old leaves</tissue>
    </source>
</reference>
<protein>
    <submittedName>
        <fullName evidence="1">Uncharacterized protein</fullName>
    </submittedName>
</protein>
<gene>
    <name evidence="1" type="ORF">V6N12_042770</name>
</gene>
<sequence length="173" mass="18505">MNNLTENLGGNFSNKFQGWRAPDDVAKKGISGTGSSGDVKFDTTMDKATGNANVDNFVILDEEKEVVEDDHVQAILTKPQLQNHVFTNGGNMGKVSAGVEASVTVETNLNKEKHTVVQWDFKGVQRQGLKPKKKDEHGAAKSAVATRISALVSELDKAKAADSEHGNGVPNGM</sequence>
<dbReference type="EMBL" id="JBBPBM010002391">
    <property type="protein sequence ID" value="KAK8478915.1"/>
    <property type="molecule type" value="Genomic_DNA"/>
</dbReference>
<accession>A0ABR1ZET2</accession>
<evidence type="ECO:0000313" key="2">
    <source>
        <dbReference type="Proteomes" id="UP001472677"/>
    </source>
</evidence>
<evidence type="ECO:0000313" key="1">
    <source>
        <dbReference type="EMBL" id="KAK8478915.1"/>
    </source>
</evidence>
<organism evidence="1 2">
    <name type="scientific">Hibiscus sabdariffa</name>
    <name type="common">roselle</name>
    <dbReference type="NCBI Taxonomy" id="183260"/>
    <lineage>
        <taxon>Eukaryota</taxon>
        <taxon>Viridiplantae</taxon>
        <taxon>Streptophyta</taxon>
        <taxon>Embryophyta</taxon>
        <taxon>Tracheophyta</taxon>
        <taxon>Spermatophyta</taxon>
        <taxon>Magnoliopsida</taxon>
        <taxon>eudicotyledons</taxon>
        <taxon>Gunneridae</taxon>
        <taxon>Pentapetalae</taxon>
        <taxon>rosids</taxon>
        <taxon>malvids</taxon>
        <taxon>Malvales</taxon>
        <taxon>Malvaceae</taxon>
        <taxon>Malvoideae</taxon>
        <taxon>Hibiscus</taxon>
    </lineage>
</organism>